<dbReference type="RefSeq" id="WP_343872574.1">
    <property type="nucleotide sequence ID" value="NZ_BAAAIX010000009.1"/>
</dbReference>
<name>A0ABW4RT84_9ACTN</name>
<feature type="compositionally biased region" description="Basic and acidic residues" evidence="1">
    <location>
        <begin position="827"/>
        <end position="836"/>
    </location>
</feature>
<evidence type="ECO:0000313" key="3">
    <source>
        <dbReference type="EMBL" id="MFD1889541.1"/>
    </source>
</evidence>
<dbReference type="EMBL" id="JBHUFZ010000011">
    <property type="protein sequence ID" value="MFD1889541.1"/>
    <property type="molecule type" value="Genomic_DNA"/>
</dbReference>
<proteinExistence type="predicted"/>
<dbReference type="Pfam" id="PF22422">
    <property type="entry name" value="MGH1-like_GH"/>
    <property type="match status" value="2"/>
</dbReference>
<feature type="domain" description="Mannosylglycerate hydrolase MGH1-like glycoside hydrolase" evidence="2">
    <location>
        <begin position="435"/>
        <end position="661"/>
    </location>
</feature>
<dbReference type="InterPro" id="IPR012341">
    <property type="entry name" value="6hp_glycosidase-like_sf"/>
</dbReference>
<reference evidence="4" key="1">
    <citation type="journal article" date="2019" name="Int. J. Syst. Evol. Microbiol.">
        <title>The Global Catalogue of Microorganisms (GCM) 10K type strain sequencing project: providing services to taxonomists for standard genome sequencing and annotation.</title>
        <authorList>
            <consortium name="The Broad Institute Genomics Platform"/>
            <consortium name="The Broad Institute Genome Sequencing Center for Infectious Disease"/>
            <person name="Wu L."/>
            <person name="Ma J."/>
        </authorList>
    </citation>
    <scope>NUCLEOTIDE SEQUENCE [LARGE SCALE GENOMIC DNA]</scope>
    <source>
        <strain evidence="4">CAIM 431</strain>
    </source>
</reference>
<keyword evidence="4" id="KW-1185">Reference proteome</keyword>
<feature type="region of interest" description="Disordered" evidence="1">
    <location>
        <begin position="827"/>
        <end position="850"/>
    </location>
</feature>
<feature type="domain" description="Mannosylglycerate hydrolase MGH1-like glycoside hydrolase" evidence="2">
    <location>
        <begin position="706"/>
        <end position="873"/>
    </location>
</feature>
<dbReference type="Gene3D" id="1.50.10.10">
    <property type="match status" value="2"/>
</dbReference>
<dbReference type="Proteomes" id="UP001597326">
    <property type="component" value="Unassembled WGS sequence"/>
</dbReference>
<evidence type="ECO:0000259" key="2">
    <source>
        <dbReference type="Pfam" id="PF22422"/>
    </source>
</evidence>
<feature type="region of interest" description="Disordered" evidence="1">
    <location>
        <begin position="887"/>
        <end position="920"/>
    </location>
</feature>
<dbReference type="PANTHER" id="PTHR10412:SF10">
    <property type="entry name" value="GLYCOSYL HYDROLASE FAMILY 63 C-TERMINAL DOMAIN-CONTAINING PROTEIN"/>
    <property type="match status" value="1"/>
</dbReference>
<accession>A0ABW4RT84</accession>
<dbReference type="SUPFAM" id="SSF48208">
    <property type="entry name" value="Six-hairpin glycosidases"/>
    <property type="match status" value="1"/>
</dbReference>
<evidence type="ECO:0000313" key="4">
    <source>
        <dbReference type="Proteomes" id="UP001597326"/>
    </source>
</evidence>
<organism evidence="3 4">
    <name type="scientific">Luteococcus peritonei</name>
    <dbReference type="NCBI Taxonomy" id="88874"/>
    <lineage>
        <taxon>Bacteria</taxon>
        <taxon>Bacillati</taxon>
        <taxon>Actinomycetota</taxon>
        <taxon>Actinomycetes</taxon>
        <taxon>Propionibacteriales</taxon>
        <taxon>Propionibacteriaceae</taxon>
        <taxon>Luteococcus</taxon>
    </lineage>
</organism>
<dbReference type="PANTHER" id="PTHR10412">
    <property type="entry name" value="MANNOSYL-OLIGOSACCHARIDE GLUCOSIDASE"/>
    <property type="match status" value="1"/>
</dbReference>
<dbReference type="InterPro" id="IPR054491">
    <property type="entry name" value="MGH1-like_GH"/>
</dbReference>
<comment type="caution">
    <text evidence="3">The sequence shown here is derived from an EMBL/GenBank/DDBJ whole genome shotgun (WGS) entry which is preliminary data.</text>
</comment>
<dbReference type="InterPro" id="IPR004888">
    <property type="entry name" value="Glycoside_hydrolase_63"/>
</dbReference>
<sequence length="920" mass="103999">MLESVAKTAEGQRLATSSSQDSAWRRWGPYLSARQWGTVREDYSADGDAWNAFGFDQAHTRGYRWGEDGIAGLTDRYGFLNLAVALWNTHDDRLKERWFGLTGPEGNHGEDVKEYYWALDATPTHSWAQHLYRYPQAAFPYQQLREANRERGYDVDEFELADTGVLDENRFFDVVTTHAKVDSGDICITYSATNHGPEAAPLHLVPQLWFRNTWVWGRDKRRASMQQTQTEQERNFVQVVAEHAWLNRHTLSAEGAPRVLWCDNETDEVAAFGAAENTAPFPKSAVDRAIVHGDDSLLSPDPNGTKVAFDYFFEAVQPGETVTVRLRLSDGDGPSEPFGPDFQATLDKRRAEADEFYAAVIPAETNEVDRHIARRAFAGLNWNKQIYRYSVTEWLEGDPAGPVPPPERREPWARNAGWSHLDLADVISMPDDWEYPWFATWDLAFHCVAIAHIDPAFAKQQLLLLCREWAQHPDGQLPAYEWKFSDVNPPVHAWAAWLVYVADGRTDTDFLTRIMSKLLLNFGWWVNRKDEAGNELFEGGFLGMDNISVFDRSNQVPDGQRLEQSDATSWIAFTCLCMLRIAQELAVTQPAWGDAATTFLERFLSITQAVENFGGRHESLWNEADGFFYDILVDDQDAVTPVTVRSLVGFVPLLAVANSPRQLPGRVPELQERRAWLKRNRPEMMRYMLTEAGQGKDDLGELTLSLVDLDRYPRLLERLFDEDEFLAPYGIRSLSAAYRDGMTLQLAGQDMHIRYTPGWSEDGMFGGNSNWRGPIWFPLNTLIADALRHRALGVGGDKLQVEFPTRSGHRISLLEAAERLEQRMLDLFRPGPDGRRPGQQRDIPTGPLWDEHPTFSEYFDGDVGTGLGASHQTGWTAMVAHLICRPASDSKRPADPDQPADQAVASTPVAHDQPTDASQH</sequence>
<evidence type="ECO:0000256" key="1">
    <source>
        <dbReference type="SAM" id="MobiDB-lite"/>
    </source>
</evidence>
<dbReference type="InterPro" id="IPR008928">
    <property type="entry name" value="6-hairpin_glycosidase_sf"/>
</dbReference>
<gene>
    <name evidence="3" type="ORF">ACFSCS_04965</name>
</gene>
<protein>
    <recommendedName>
        <fullName evidence="2">Mannosylglycerate hydrolase MGH1-like glycoside hydrolase domain-containing protein</fullName>
    </recommendedName>
</protein>